<organism evidence="3 4">
    <name type="scientific">Xylaria flabelliformis</name>
    <dbReference type="NCBI Taxonomy" id="2512241"/>
    <lineage>
        <taxon>Eukaryota</taxon>
        <taxon>Fungi</taxon>
        <taxon>Dikarya</taxon>
        <taxon>Ascomycota</taxon>
        <taxon>Pezizomycotina</taxon>
        <taxon>Sordariomycetes</taxon>
        <taxon>Xylariomycetidae</taxon>
        <taxon>Xylariales</taxon>
        <taxon>Xylariaceae</taxon>
        <taxon>Xylaria</taxon>
    </lineage>
</organism>
<evidence type="ECO:0000256" key="1">
    <source>
        <dbReference type="SAM" id="MobiDB-lite"/>
    </source>
</evidence>
<sequence length="87" mass="9754">MAEPTRARVPNKINATAPRKLPLRTPTPPRVDTSSKAYKTAASKYTRFMIAMPILLVTSYYLFDRLALGHEAKSFRSTPSTDEVNKV</sequence>
<keyword evidence="2" id="KW-0472">Membrane</keyword>
<dbReference type="STRING" id="2512241.A0A553HP13"/>
<evidence type="ECO:0000256" key="2">
    <source>
        <dbReference type="SAM" id="Phobius"/>
    </source>
</evidence>
<dbReference type="OrthoDB" id="3784821at2759"/>
<comment type="caution">
    <text evidence="3">The sequence shown here is derived from an EMBL/GenBank/DDBJ whole genome shotgun (WGS) entry which is preliminary data.</text>
</comment>
<keyword evidence="4" id="KW-1185">Reference proteome</keyword>
<dbReference type="AlphaFoldDB" id="A0A553HP13"/>
<feature type="region of interest" description="Disordered" evidence="1">
    <location>
        <begin position="1"/>
        <end position="35"/>
    </location>
</feature>
<dbReference type="Proteomes" id="UP000319160">
    <property type="component" value="Unassembled WGS sequence"/>
</dbReference>
<name>A0A553HP13_9PEZI</name>
<keyword evidence="2" id="KW-0812">Transmembrane</keyword>
<feature type="transmembrane region" description="Helical" evidence="2">
    <location>
        <begin position="45"/>
        <end position="63"/>
    </location>
</feature>
<gene>
    <name evidence="3" type="ORF">FHL15_009445</name>
</gene>
<keyword evidence="2" id="KW-1133">Transmembrane helix</keyword>
<reference evidence="4" key="1">
    <citation type="submission" date="2019-06" db="EMBL/GenBank/DDBJ databases">
        <title>Draft genome sequence of the griseofulvin-producing fungus Xylaria cubensis strain G536.</title>
        <authorList>
            <person name="Mead M.E."/>
            <person name="Raja H.A."/>
            <person name="Steenwyk J.L."/>
            <person name="Knowles S.L."/>
            <person name="Oberlies N.H."/>
            <person name="Rokas A."/>
        </authorList>
    </citation>
    <scope>NUCLEOTIDE SEQUENCE [LARGE SCALE GENOMIC DNA]</scope>
    <source>
        <strain evidence="4">G536</strain>
    </source>
</reference>
<evidence type="ECO:0000313" key="4">
    <source>
        <dbReference type="Proteomes" id="UP000319160"/>
    </source>
</evidence>
<proteinExistence type="predicted"/>
<protein>
    <submittedName>
        <fullName evidence="3">Uncharacterized protein</fullName>
    </submittedName>
</protein>
<accession>A0A553HP13</accession>
<dbReference type="EMBL" id="VFLP01000064">
    <property type="protein sequence ID" value="TRX89695.1"/>
    <property type="molecule type" value="Genomic_DNA"/>
</dbReference>
<evidence type="ECO:0000313" key="3">
    <source>
        <dbReference type="EMBL" id="TRX89695.1"/>
    </source>
</evidence>